<dbReference type="VEuPathDB" id="VectorBase:AALB008755"/>
<name>A0A182FQD5_ANOAL</name>
<reference evidence="2" key="2">
    <citation type="submission" date="2022-08" db="UniProtKB">
        <authorList>
            <consortium name="EnsemblMetazoa"/>
        </authorList>
    </citation>
    <scope>IDENTIFICATION</scope>
    <source>
        <strain evidence="2">STECLA/ALBI9_A</strain>
    </source>
</reference>
<evidence type="ECO:0000313" key="3">
    <source>
        <dbReference type="Proteomes" id="UP000069272"/>
    </source>
</evidence>
<reference evidence="2 3" key="1">
    <citation type="journal article" date="2017" name="G3 (Bethesda)">
        <title>The Physical Genome Mapping of Anopheles albimanus Corrected Scaffold Misassemblies and Identified Interarm Rearrangements in Genus Anopheles.</title>
        <authorList>
            <person name="Artemov G.N."/>
            <person name="Peery A.N."/>
            <person name="Jiang X."/>
            <person name="Tu Z."/>
            <person name="Stegniy V.N."/>
            <person name="Sharakhova M.V."/>
            <person name="Sharakhov I.V."/>
        </authorList>
    </citation>
    <scope>NUCLEOTIDE SEQUENCE [LARGE SCALE GENOMIC DNA]</scope>
    <source>
        <strain evidence="2 3">ALBI9_A</strain>
    </source>
</reference>
<dbReference type="AlphaFoldDB" id="A0A182FQD5"/>
<feature type="region of interest" description="Disordered" evidence="1">
    <location>
        <begin position="42"/>
        <end position="148"/>
    </location>
</feature>
<dbReference type="EnsemblMetazoa" id="AALB008755-RA">
    <property type="protein sequence ID" value="AALB008755-PA"/>
    <property type="gene ID" value="AALB008755"/>
</dbReference>
<dbReference type="VEuPathDB" id="VectorBase:AALB20_032165"/>
<feature type="compositionally biased region" description="Low complexity" evidence="1">
    <location>
        <begin position="73"/>
        <end position="82"/>
    </location>
</feature>
<dbReference type="STRING" id="7167.A0A182FQD5"/>
<keyword evidence="3" id="KW-1185">Reference proteome</keyword>
<proteinExistence type="predicted"/>
<organism evidence="2 3">
    <name type="scientific">Anopheles albimanus</name>
    <name type="common">New world malaria mosquito</name>
    <dbReference type="NCBI Taxonomy" id="7167"/>
    <lineage>
        <taxon>Eukaryota</taxon>
        <taxon>Metazoa</taxon>
        <taxon>Ecdysozoa</taxon>
        <taxon>Arthropoda</taxon>
        <taxon>Hexapoda</taxon>
        <taxon>Insecta</taxon>
        <taxon>Pterygota</taxon>
        <taxon>Neoptera</taxon>
        <taxon>Endopterygota</taxon>
        <taxon>Diptera</taxon>
        <taxon>Nematocera</taxon>
        <taxon>Culicoidea</taxon>
        <taxon>Culicidae</taxon>
        <taxon>Anophelinae</taxon>
        <taxon>Anopheles</taxon>
    </lineage>
</organism>
<sequence>MDPAVAWYQEEQDGPSKAVWMRIWETNADLCGSLYPNYGPGSNGPDGLKASRGGSASDQHHAHHGSEGGATVAGGATTNSTGIALEGSVGSKEKECGVNNSSTNHTSSNNNVSPGNNNNNSGHAITNASTTPSSNCAMTTGAPETGGGGGNGSVIAGIGGKGGALVGNEKNYNPVRKKLGSMMSENKASTFNMNKQQQRLIGVHGGCPWRPPNFKYGRGIIG</sequence>
<accession>A0A182FQD5</accession>
<evidence type="ECO:0000256" key="1">
    <source>
        <dbReference type="SAM" id="MobiDB-lite"/>
    </source>
</evidence>
<feature type="compositionally biased region" description="Low complexity" evidence="1">
    <location>
        <begin position="98"/>
        <end position="121"/>
    </location>
</feature>
<evidence type="ECO:0000313" key="2">
    <source>
        <dbReference type="EnsemblMetazoa" id="AALB008755-PA"/>
    </source>
</evidence>
<feature type="compositionally biased region" description="Polar residues" evidence="1">
    <location>
        <begin position="122"/>
        <end position="138"/>
    </location>
</feature>
<dbReference type="Proteomes" id="UP000069272">
    <property type="component" value="Chromosome 2R"/>
</dbReference>
<protein>
    <submittedName>
        <fullName evidence="2">Uncharacterized protein</fullName>
    </submittedName>
</protein>